<proteinExistence type="predicted"/>
<dbReference type="AlphaFoldDB" id="A0AAW1MFM3"/>
<keyword evidence="2" id="KW-1185">Reference proteome</keyword>
<sequence length="146" mass="17269">MNSKIENSQYCSLKKTDKKLQQKLRELLSENIICEFTDPNLLYDYVCTANNQANAAATTVTVRLRKHTSRKLWITLRILLEINNPDKQFRDWKNCTADVMTNIHLRNAYKQQRNKVTMLIKVEKKEHFTTLFNDGRGDMKETWKNT</sequence>
<reference evidence="1 2" key="1">
    <citation type="journal article" date="2024" name="BMC Genomics">
        <title>De novo assembly and annotation of Popillia japonica's genome with initial clues to its potential as an invasive pest.</title>
        <authorList>
            <person name="Cucini C."/>
            <person name="Boschi S."/>
            <person name="Funari R."/>
            <person name="Cardaioli E."/>
            <person name="Iannotti N."/>
            <person name="Marturano G."/>
            <person name="Paoli F."/>
            <person name="Bruttini M."/>
            <person name="Carapelli A."/>
            <person name="Frati F."/>
            <person name="Nardi F."/>
        </authorList>
    </citation>
    <scope>NUCLEOTIDE SEQUENCE [LARGE SCALE GENOMIC DNA]</scope>
    <source>
        <strain evidence="1">DMR45628</strain>
    </source>
</reference>
<accession>A0AAW1MFM3</accession>
<evidence type="ECO:0000313" key="1">
    <source>
        <dbReference type="EMBL" id="KAK9744984.1"/>
    </source>
</evidence>
<dbReference type="Proteomes" id="UP001458880">
    <property type="component" value="Unassembled WGS sequence"/>
</dbReference>
<protein>
    <submittedName>
        <fullName evidence="1">Uncharacterized protein</fullName>
    </submittedName>
</protein>
<name>A0AAW1MFM3_POPJA</name>
<comment type="caution">
    <text evidence="1">The sequence shown here is derived from an EMBL/GenBank/DDBJ whole genome shotgun (WGS) entry which is preliminary data.</text>
</comment>
<organism evidence="1 2">
    <name type="scientific">Popillia japonica</name>
    <name type="common">Japanese beetle</name>
    <dbReference type="NCBI Taxonomy" id="7064"/>
    <lineage>
        <taxon>Eukaryota</taxon>
        <taxon>Metazoa</taxon>
        <taxon>Ecdysozoa</taxon>
        <taxon>Arthropoda</taxon>
        <taxon>Hexapoda</taxon>
        <taxon>Insecta</taxon>
        <taxon>Pterygota</taxon>
        <taxon>Neoptera</taxon>
        <taxon>Endopterygota</taxon>
        <taxon>Coleoptera</taxon>
        <taxon>Polyphaga</taxon>
        <taxon>Scarabaeiformia</taxon>
        <taxon>Scarabaeidae</taxon>
        <taxon>Rutelinae</taxon>
        <taxon>Popillia</taxon>
    </lineage>
</organism>
<dbReference type="EMBL" id="JASPKY010000053">
    <property type="protein sequence ID" value="KAK9744984.1"/>
    <property type="molecule type" value="Genomic_DNA"/>
</dbReference>
<evidence type="ECO:0000313" key="2">
    <source>
        <dbReference type="Proteomes" id="UP001458880"/>
    </source>
</evidence>
<gene>
    <name evidence="1" type="ORF">QE152_g7279</name>
</gene>